<evidence type="ECO:0000313" key="1">
    <source>
        <dbReference type="EMBL" id="QXJ22255.1"/>
    </source>
</evidence>
<accession>A0ABX8QTV2</accession>
<organism evidence="1 2">
    <name type="scientific">Actinomadura graeca</name>
    <dbReference type="NCBI Taxonomy" id="2750812"/>
    <lineage>
        <taxon>Bacteria</taxon>
        <taxon>Bacillati</taxon>
        <taxon>Actinomycetota</taxon>
        <taxon>Actinomycetes</taxon>
        <taxon>Streptosporangiales</taxon>
        <taxon>Thermomonosporaceae</taxon>
        <taxon>Actinomadura</taxon>
    </lineage>
</organism>
<gene>
    <name evidence="1" type="ORF">AGRA3207_003230</name>
</gene>
<protein>
    <submittedName>
        <fullName evidence="1">Uncharacterized protein</fullName>
    </submittedName>
</protein>
<proteinExistence type="predicted"/>
<sequence length="347" mass="38883">MPTHAKGFLWVDVLYRATRSLRDVTFLWNTRSACLTGQTMRYWEYLDRTFGDIDFSRHSAQDLGGLYVKAHTEPRPPFAALRPYAERAERGWIHPASLRILRTWAEQLDLLHVTDPGFFLDRPYRLTSDELIAMLADRGLCLDHRRYGGPAYLDGTRWGMPLRMVVGEDGHANYLLMVLRDLVPEIAGHDRVLLVHDEGIGPDYALVERILRHLGAATSRLALGRVPVPGVAGTSKAGGWAGTALDELSALCLRHVDPDVYRLGMRLYFIATSQRQAGVPLDLRLLRRAMGRASALLTRADGGTGPAEELRPHLTPSGWVSPYALTCRILEKGGRRPSRLLLDDVFL</sequence>
<keyword evidence="2" id="KW-1185">Reference proteome</keyword>
<evidence type="ECO:0000313" key="2">
    <source>
        <dbReference type="Proteomes" id="UP001049518"/>
    </source>
</evidence>
<dbReference type="EMBL" id="CP059572">
    <property type="protein sequence ID" value="QXJ22255.1"/>
    <property type="molecule type" value="Genomic_DNA"/>
</dbReference>
<reference evidence="1" key="1">
    <citation type="submission" date="2020-07" db="EMBL/GenBank/DDBJ databases">
        <authorList>
            <person name="Tarantini F.S."/>
            <person name="Hong K.W."/>
            <person name="Chan K.G."/>
        </authorList>
    </citation>
    <scope>NUCLEOTIDE SEQUENCE</scope>
    <source>
        <strain evidence="1">32-07</strain>
    </source>
</reference>
<dbReference type="RefSeq" id="WP_231335474.1">
    <property type="nucleotide sequence ID" value="NZ_CP059572.1"/>
</dbReference>
<name>A0ABX8QTV2_9ACTN</name>
<dbReference type="Proteomes" id="UP001049518">
    <property type="component" value="Chromosome"/>
</dbReference>